<accession>A0A139HU29</accession>
<organism evidence="1 2">
    <name type="scientific">Pseudocercospora eumusae</name>
    <dbReference type="NCBI Taxonomy" id="321146"/>
    <lineage>
        <taxon>Eukaryota</taxon>
        <taxon>Fungi</taxon>
        <taxon>Dikarya</taxon>
        <taxon>Ascomycota</taxon>
        <taxon>Pezizomycotina</taxon>
        <taxon>Dothideomycetes</taxon>
        <taxon>Dothideomycetidae</taxon>
        <taxon>Mycosphaerellales</taxon>
        <taxon>Mycosphaerellaceae</taxon>
        <taxon>Pseudocercospora</taxon>
    </lineage>
</organism>
<gene>
    <name evidence="1" type="ORF">AC578_1052</name>
</gene>
<protein>
    <submittedName>
        <fullName evidence="1">Uncharacterized protein</fullName>
    </submittedName>
</protein>
<dbReference type="AlphaFoldDB" id="A0A139HU29"/>
<proteinExistence type="predicted"/>
<sequence>MANDTFSDQESQMSWFLGLTCRHQFKSDLRPWDAVTLLLHCWQVHKIQEQDISFPIQQVLIPLIIVDFISSALSFLRSCLRLLHPRPERLLKQRGENVFHIMQLETTSKCDRCRSFAEIMPSGFGDGALPAKIADISALALEAELMNCKTEESIRTSDSVGEACDATNICTVPSTSGLSLGSRRTE</sequence>
<evidence type="ECO:0000313" key="2">
    <source>
        <dbReference type="Proteomes" id="UP000070133"/>
    </source>
</evidence>
<name>A0A139HU29_9PEZI</name>
<dbReference type="EMBL" id="LFZN01000010">
    <property type="protein sequence ID" value="KXT05852.1"/>
    <property type="molecule type" value="Genomic_DNA"/>
</dbReference>
<comment type="caution">
    <text evidence="1">The sequence shown here is derived from an EMBL/GenBank/DDBJ whole genome shotgun (WGS) entry which is preliminary data.</text>
</comment>
<keyword evidence="2" id="KW-1185">Reference proteome</keyword>
<dbReference type="Proteomes" id="UP000070133">
    <property type="component" value="Unassembled WGS sequence"/>
</dbReference>
<evidence type="ECO:0000313" key="1">
    <source>
        <dbReference type="EMBL" id="KXT05852.1"/>
    </source>
</evidence>
<reference evidence="1 2" key="1">
    <citation type="submission" date="2015-07" db="EMBL/GenBank/DDBJ databases">
        <title>Comparative genomics of the Sigatoka disease complex on banana suggests a link between parallel evolutionary changes in Pseudocercospora fijiensis and Pseudocercospora eumusae and increased virulence on the banana host.</title>
        <authorList>
            <person name="Chang T.-C."/>
            <person name="Salvucci A."/>
            <person name="Crous P.W."/>
            <person name="Stergiopoulos I."/>
        </authorList>
    </citation>
    <scope>NUCLEOTIDE SEQUENCE [LARGE SCALE GENOMIC DNA]</scope>
    <source>
        <strain evidence="1 2">CBS 114824</strain>
    </source>
</reference>